<proteinExistence type="predicted"/>
<reference evidence="8 9" key="1">
    <citation type="journal article" date="2014" name="Int. J. Syst. Evol. Microbiol.">
        <title>Complete genome sequence of Corynebacterium casei LMG S-19264T (=DSM 44701T), isolated from a smear-ripened cheese.</title>
        <authorList>
            <consortium name="US DOE Joint Genome Institute (JGI-PGF)"/>
            <person name="Walter F."/>
            <person name="Albersmeier A."/>
            <person name="Kalinowski J."/>
            <person name="Ruckert C."/>
        </authorList>
    </citation>
    <scope>NUCLEOTIDE SEQUENCE [LARGE SCALE GENOMIC DNA]</scope>
    <source>
        <strain evidence="8 9">KCTC 19473</strain>
    </source>
</reference>
<dbReference type="SUPFAM" id="SSF103473">
    <property type="entry name" value="MFS general substrate transporter"/>
    <property type="match status" value="1"/>
</dbReference>
<evidence type="ECO:0000256" key="2">
    <source>
        <dbReference type="ARBA" id="ARBA00022448"/>
    </source>
</evidence>
<evidence type="ECO:0000256" key="7">
    <source>
        <dbReference type="SAM" id="Phobius"/>
    </source>
</evidence>
<keyword evidence="9" id="KW-1185">Reference proteome</keyword>
<feature type="transmembrane region" description="Helical" evidence="7">
    <location>
        <begin position="97"/>
        <end position="116"/>
    </location>
</feature>
<organism evidence="8 9">
    <name type="scientific">Nocardiopsis kunsanensis</name>
    <dbReference type="NCBI Taxonomy" id="141693"/>
    <lineage>
        <taxon>Bacteria</taxon>
        <taxon>Bacillati</taxon>
        <taxon>Actinomycetota</taxon>
        <taxon>Actinomycetes</taxon>
        <taxon>Streptosporangiales</taxon>
        <taxon>Nocardiopsidaceae</taxon>
        <taxon>Nocardiopsis</taxon>
    </lineage>
</organism>
<dbReference type="AlphaFoldDB" id="A0A919CG41"/>
<dbReference type="GO" id="GO:0012505">
    <property type="term" value="C:endomembrane system"/>
    <property type="evidence" value="ECO:0007669"/>
    <property type="project" value="UniProtKB-SubCell"/>
</dbReference>
<evidence type="ECO:0000313" key="9">
    <source>
        <dbReference type="Proteomes" id="UP000654947"/>
    </source>
</evidence>
<feature type="transmembrane region" description="Helical" evidence="7">
    <location>
        <begin position="311"/>
        <end position="331"/>
    </location>
</feature>
<feature type="transmembrane region" description="Helical" evidence="7">
    <location>
        <begin position="148"/>
        <end position="171"/>
    </location>
</feature>
<dbReference type="PANTHER" id="PTHR23519">
    <property type="entry name" value="AUTOPHAGY-RELATED PROTEIN 22"/>
    <property type="match status" value="1"/>
</dbReference>
<dbReference type="Gene3D" id="1.20.1250.20">
    <property type="entry name" value="MFS general substrate transporter like domains"/>
    <property type="match status" value="1"/>
</dbReference>
<accession>A0A919CG41</accession>
<evidence type="ECO:0000256" key="6">
    <source>
        <dbReference type="SAM" id="MobiDB-lite"/>
    </source>
</evidence>
<feature type="transmembrane region" description="Helical" evidence="7">
    <location>
        <begin position="433"/>
        <end position="452"/>
    </location>
</feature>
<gene>
    <name evidence="8" type="ORF">GCM10007147_11650</name>
</gene>
<dbReference type="InterPro" id="IPR024671">
    <property type="entry name" value="Atg22-like"/>
</dbReference>
<evidence type="ECO:0000256" key="5">
    <source>
        <dbReference type="ARBA" id="ARBA00023136"/>
    </source>
</evidence>
<feature type="compositionally biased region" description="Basic and acidic residues" evidence="6">
    <location>
        <begin position="13"/>
        <end position="25"/>
    </location>
</feature>
<evidence type="ECO:0000313" key="8">
    <source>
        <dbReference type="EMBL" id="GHD20053.1"/>
    </source>
</evidence>
<dbReference type="InterPro" id="IPR036259">
    <property type="entry name" value="MFS_trans_sf"/>
</dbReference>
<keyword evidence="4 7" id="KW-1133">Transmembrane helix</keyword>
<evidence type="ECO:0000256" key="1">
    <source>
        <dbReference type="ARBA" id="ARBA00004127"/>
    </source>
</evidence>
<feature type="transmembrane region" description="Helical" evidence="7">
    <location>
        <begin position="183"/>
        <end position="208"/>
    </location>
</feature>
<dbReference type="Proteomes" id="UP000654947">
    <property type="component" value="Unassembled WGS sequence"/>
</dbReference>
<name>A0A919CG41_9ACTN</name>
<keyword evidence="5 7" id="KW-0472">Membrane</keyword>
<feature type="transmembrane region" description="Helical" evidence="7">
    <location>
        <begin position="34"/>
        <end position="55"/>
    </location>
</feature>
<feature type="transmembrane region" description="Helical" evidence="7">
    <location>
        <begin position="343"/>
        <end position="362"/>
    </location>
</feature>
<evidence type="ECO:0000256" key="3">
    <source>
        <dbReference type="ARBA" id="ARBA00022692"/>
    </source>
</evidence>
<feature type="transmembrane region" description="Helical" evidence="7">
    <location>
        <begin position="279"/>
        <end position="299"/>
    </location>
</feature>
<comment type="subcellular location">
    <subcellularLocation>
        <location evidence="1">Endomembrane system</location>
        <topology evidence="1">Multi-pass membrane protein</topology>
    </subcellularLocation>
</comment>
<sequence length="471" mass="50634">MSPRMSSTPPPGRTEKAPSPDPAQRRREQRGWYVYDWANQVFITSVVTVLIGPYLSGLACGAAGAPGTEACLEPAVRIRPFGVDWISLHPNALHPTLTTGVVLILVVLLPVVGALADHTRHKKRWLFWFAAGGSVAISSLYLTDDYRLTSLLFVLGNICYGLSIVVFHSFLPEIATSDERNRVSVTGWSLAYLGGAVLLTFHLGLVTFAPDLGIGNGEAVRIAFASVGVWWLGFSVLGIRPLRNRYSTLALGQGRPQLGASLGQFGRTLRDMRNYPNTLLFLLAFVFFNDGIQAAVYFAGNFAVQDLGLSLTVLSATILLIQFVAFAGALMMGRISRVVGTKATVLASLGVWCVLVTCGYFLPPGEPLLFVLLGLGIGTVLGGTQSLARALYSLLIPSGREAEYFSLYQLADRGSTLLGSATVALVVNLTGGYRTAIFSLLVFFVIGGVLLWRTNLRAGIEAVGNTVPRHL</sequence>
<dbReference type="Pfam" id="PF11700">
    <property type="entry name" value="ATG22"/>
    <property type="match status" value="1"/>
</dbReference>
<feature type="transmembrane region" description="Helical" evidence="7">
    <location>
        <begin position="220"/>
        <end position="239"/>
    </location>
</feature>
<keyword evidence="3 7" id="KW-0812">Transmembrane</keyword>
<dbReference type="PANTHER" id="PTHR23519:SF1">
    <property type="entry name" value="AUTOPHAGY-RELATED PROTEIN 22"/>
    <property type="match status" value="1"/>
</dbReference>
<comment type="caution">
    <text evidence="8">The sequence shown here is derived from an EMBL/GenBank/DDBJ whole genome shotgun (WGS) entry which is preliminary data.</text>
</comment>
<dbReference type="InterPro" id="IPR050495">
    <property type="entry name" value="ATG22/LtaA_families"/>
</dbReference>
<protein>
    <submittedName>
        <fullName evidence="8">MFS transporter</fullName>
    </submittedName>
</protein>
<feature type="transmembrane region" description="Helical" evidence="7">
    <location>
        <begin position="125"/>
        <end position="142"/>
    </location>
</feature>
<keyword evidence="2" id="KW-0813">Transport</keyword>
<dbReference type="EMBL" id="BMXL01000004">
    <property type="protein sequence ID" value="GHD20053.1"/>
    <property type="molecule type" value="Genomic_DNA"/>
</dbReference>
<feature type="region of interest" description="Disordered" evidence="6">
    <location>
        <begin position="1"/>
        <end position="25"/>
    </location>
</feature>
<evidence type="ECO:0000256" key="4">
    <source>
        <dbReference type="ARBA" id="ARBA00022989"/>
    </source>
</evidence>